<name>A0A8X6JPR0_9ARAC</name>
<dbReference type="AlphaFoldDB" id="A0A8X6JPR0"/>
<gene>
    <name evidence="1" type="ORF">TNIN_64141</name>
</gene>
<comment type="caution">
    <text evidence="1">The sequence shown here is derived from an EMBL/GenBank/DDBJ whole genome shotgun (WGS) entry which is preliminary data.</text>
</comment>
<evidence type="ECO:0000313" key="1">
    <source>
        <dbReference type="EMBL" id="GFS49821.1"/>
    </source>
</evidence>
<sequence length="113" mass="12733">MSLSRQRFPFSSLDPPVDRIHNDEWQPTSACCPFYRHRVVNSGEIIFSTERRAQPASQKDVKVTESCSLLDPKAAESSSVVADSFSPHLSTRGKWGWKMKRVSGCAIRSRSSF</sequence>
<dbReference type="Proteomes" id="UP000886998">
    <property type="component" value="Unassembled WGS sequence"/>
</dbReference>
<reference evidence="1" key="1">
    <citation type="submission" date="2020-08" db="EMBL/GenBank/DDBJ databases">
        <title>Multicomponent nature underlies the extraordinary mechanical properties of spider dragline silk.</title>
        <authorList>
            <person name="Kono N."/>
            <person name="Nakamura H."/>
            <person name="Mori M."/>
            <person name="Yoshida Y."/>
            <person name="Ohtoshi R."/>
            <person name="Malay A.D."/>
            <person name="Moran D.A.P."/>
            <person name="Tomita M."/>
            <person name="Numata K."/>
            <person name="Arakawa K."/>
        </authorList>
    </citation>
    <scope>NUCLEOTIDE SEQUENCE</scope>
</reference>
<organism evidence="1 2">
    <name type="scientific">Trichonephila inaurata madagascariensis</name>
    <dbReference type="NCBI Taxonomy" id="2747483"/>
    <lineage>
        <taxon>Eukaryota</taxon>
        <taxon>Metazoa</taxon>
        <taxon>Ecdysozoa</taxon>
        <taxon>Arthropoda</taxon>
        <taxon>Chelicerata</taxon>
        <taxon>Arachnida</taxon>
        <taxon>Araneae</taxon>
        <taxon>Araneomorphae</taxon>
        <taxon>Entelegynae</taxon>
        <taxon>Araneoidea</taxon>
        <taxon>Nephilidae</taxon>
        <taxon>Trichonephila</taxon>
        <taxon>Trichonephila inaurata</taxon>
    </lineage>
</organism>
<dbReference type="EMBL" id="BMAV01026366">
    <property type="protein sequence ID" value="GFS49821.1"/>
    <property type="molecule type" value="Genomic_DNA"/>
</dbReference>
<accession>A0A8X6JPR0</accession>
<protein>
    <submittedName>
        <fullName evidence="1">Uncharacterized protein</fullName>
    </submittedName>
</protein>
<evidence type="ECO:0000313" key="2">
    <source>
        <dbReference type="Proteomes" id="UP000886998"/>
    </source>
</evidence>
<proteinExistence type="predicted"/>
<keyword evidence="2" id="KW-1185">Reference proteome</keyword>